<comment type="caution">
    <text evidence="2">The sequence shown here is derived from an EMBL/GenBank/DDBJ whole genome shotgun (WGS) entry which is preliminary data.</text>
</comment>
<accession>A0AA35LWY3</accession>
<dbReference type="Pfam" id="PF06985">
    <property type="entry name" value="HET"/>
    <property type="match status" value="1"/>
</dbReference>
<sequence>MLCSICSATLMGIWDPAKTPRVCQIKGFLDDNSIRGFELPEDRPGHPDHLHPEHHVFGHHPSQASFEKSVQEGCLLCCLLDSRGQAYENGRTRKLDNLGYFSVLAINFKLARAPVLALFSSQSYVQQLVQELQGSVADFNLEISSSTNDGATWSLIQDHLLELDIGTQTFRLVSAAEIQAGTRYCTLTYAYQVDDVETTPSIFQQSQPLSALPQTYQDAFTVVERLGLKHLWIDHLCLIRDSQLSPDQLTIKTKDIFLNSFCGFGATNATSPSSGFFARREPEYIVPGVVDFPLDGSGNTAVLKFDRQTPR</sequence>
<dbReference type="InterPro" id="IPR010730">
    <property type="entry name" value="HET"/>
</dbReference>
<evidence type="ECO:0000313" key="3">
    <source>
        <dbReference type="Proteomes" id="UP001160390"/>
    </source>
</evidence>
<feature type="domain" description="Heterokaryon incompatibility" evidence="1">
    <location>
        <begin position="184"/>
        <end position="284"/>
    </location>
</feature>
<reference evidence="2" key="1">
    <citation type="submission" date="2023-01" db="EMBL/GenBank/DDBJ databases">
        <authorList>
            <person name="Piombo E."/>
        </authorList>
    </citation>
    <scope>NUCLEOTIDE SEQUENCE</scope>
</reference>
<dbReference type="PANTHER" id="PTHR33112:SF16">
    <property type="entry name" value="HETEROKARYON INCOMPATIBILITY DOMAIN-CONTAINING PROTEIN"/>
    <property type="match status" value="1"/>
</dbReference>
<evidence type="ECO:0000313" key="2">
    <source>
        <dbReference type="EMBL" id="CAI6083842.1"/>
    </source>
</evidence>
<dbReference type="AlphaFoldDB" id="A0AA35LWY3"/>
<dbReference type="EMBL" id="CABFNP030000754">
    <property type="protein sequence ID" value="CAI6083842.1"/>
    <property type="molecule type" value="Genomic_DNA"/>
</dbReference>
<dbReference type="PANTHER" id="PTHR33112">
    <property type="entry name" value="DOMAIN PROTEIN, PUTATIVE-RELATED"/>
    <property type="match status" value="1"/>
</dbReference>
<evidence type="ECO:0000259" key="1">
    <source>
        <dbReference type="Pfam" id="PF06985"/>
    </source>
</evidence>
<gene>
    <name evidence="2" type="ORF">CCHLO57077_00004699</name>
</gene>
<proteinExistence type="predicted"/>
<keyword evidence="3" id="KW-1185">Reference proteome</keyword>
<organism evidence="2 3">
    <name type="scientific">Clonostachys chloroleuca</name>
    <dbReference type="NCBI Taxonomy" id="1926264"/>
    <lineage>
        <taxon>Eukaryota</taxon>
        <taxon>Fungi</taxon>
        <taxon>Dikarya</taxon>
        <taxon>Ascomycota</taxon>
        <taxon>Pezizomycotina</taxon>
        <taxon>Sordariomycetes</taxon>
        <taxon>Hypocreomycetidae</taxon>
        <taxon>Hypocreales</taxon>
        <taxon>Bionectriaceae</taxon>
        <taxon>Clonostachys</taxon>
    </lineage>
</organism>
<dbReference type="Proteomes" id="UP001160390">
    <property type="component" value="Unassembled WGS sequence"/>
</dbReference>
<name>A0AA35LWY3_9HYPO</name>
<protein>
    <recommendedName>
        <fullName evidence="1">Heterokaryon incompatibility domain-containing protein</fullName>
    </recommendedName>
</protein>